<evidence type="ECO:0000313" key="3">
    <source>
        <dbReference type="EMBL" id="KAL2529348.1"/>
    </source>
</evidence>
<protein>
    <recommendedName>
        <fullName evidence="2">Non-reducing end beta-L-arabinofuranosidase-like GH127 catalytic domain-containing protein</fullName>
    </recommendedName>
</protein>
<evidence type="ECO:0000259" key="2">
    <source>
        <dbReference type="Pfam" id="PF07944"/>
    </source>
</evidence>
<dbReference type="Proteomes" id="UP001604277">
    <property type="component" value="Unassembled WGS sequence"/>
</dbReference>
<proteinExistence type="predicted"/>
<accession>A0ABD1UWB8</accession>
<dbReference type="PANTHER" id="PTHR31151">
    <property type="entry name" value="PROLINE-TRNA LIGASE (DUF1680)"/>
    <property type="match status" value="1"/>
</dbReference>
<name>A0ABD1UWB8_9LAMI</name>
<dbReference type="Pfam" id="PF07944">
    <property type="entry name" value="Beta-AFase-like_GH127_cat"/>
    <property type="match status" value="1"/>
</dbReference>
<keyword evidence="4" id="KW-1185">Reference proteome</keyword>
<reference evidence="4" key="1">
    <citation type="submission" date="2024-07" db="EMBL/GenBank/DDBJ databases">
        <title>Two chromosome-level genome assemblies of Korean endemic species Abeliophyllum distichum and Forsythia ovata (Oleaceae).</title>
        <authorList>
            <person name="Jang H."/>
        </authorList>
    </citation>
    <scope>NUCLEOTIDE SEQUENCE [LARGE SCALE GENOMIC DNA]</scope>
</reference>
<dbReference type="EMBL" id="JBFOLJ010000006">
    <property type="protein sequence ID" value="KAL2529348.1"/>
    <property type="molecule type" value="Genomic_DNA"/>
</dbReference>
<evidence type="ECO:0000256" key="1">
    <source>
        <dbReference type="SAM" id="MobiDB-lite"/>
    </source>
</evidence>
<comment type="caution">
    <text evidence="3">The sequence shown here is derived from an EMBL/GenBank/DDBJ whole genome shotgun (WGS) entry which is preliminary data.</text>
</comment>
<evidence type="ECO:0000313" key="4">
    <source>
        <dbReference type="Proteomes" id="UP001604277"/>
    </source>
</evidence>
<gene>
    <name evidence="3" type="ORF">Fot_21949</name>
</gene>
<feature type="region of interest" description="Disordered" evidence="1">
    <location>
        <begin position="140"/>
        <end position="159"/>
    </location>
</feature>
<dbReference type="InterPro" id="IPR012878">
    <property type="entry name" value="Beta-AFase-like_GH127_cat"/>
</dbReference>
<dbReference type="AlphaFoldDB" id="A0ABD1UWB8"/>
<sequence length="159" mass="18203">MDLFCLNHWPSHGLIYVPDALFLRVDNKLAEVNTRKGSKRRWGNRHYMSASAQMWASTHNDSLKQKMTAVVYALSSCQENMGTGYLSAFLSELFDQFEAIKPVLAPYYTIHKTVIGWKTRRMLKGNFKKQEDFLPRMTTKNSESIGKGCGGNSRNFVQN</sequence>
<organism evidence="3 4">
    <name type="scientific">Forsythia ovata</name>
    <dbReference type="NCBI Taxonomy" id="205694"/>
    <lineage>
        <taxon>Eukaryota</taxon>
        <taxon>Viridiplantae</taxon>
        <taxon>Streptophyta</taxon>
        <taxon>Embryophyta</taxon>
        <taxon>Tracheophyta</taxon>
        <taxon>Spermatophyta</taxon>
        <taxon>Magnoliopsida</taxon>
        <taxon>eudicotyledons</taxon>
        <taxon>Gunneridae</taxon>
        <taxon>Pentapetalae</taxon>
        <taxon>asterids</taxon>
        <taxon>lamiids</taxon>
        <taxon>Lamiales</taxon>
        <taxon>Oleaceae</taxon>
        <taxon>Forsythieae</taxon>
        <taxon>Forsythia</taxon>
    </lineage>
</organism>
<feature type="domain" description="Non-reducing end beta-L-arabinofuranosidase-like GH127 catalytic" evidence="2">
    <location>
        <begin position="46"/>
        <end position="116"/>
    </location>
</feature>
<dbReference type="PANTHER" id="PTHR31151:SF0">
    <property type="entry name" value="PROLINE-TRNA LIGASE (DUF1680)"/>
    <property type="match status" value="1"/>
</dbReference>